<evidence type="ECO:0000259" key="1">
    <source>
        <dbReference type="Pfam" id="PF01425"/>
    </source>
</evidence>
<evidence type="ECO:0000313" key="4">
    <source>
        <dbReference type="Proteomes" id="UP001431010"/>
    </source>
</evidence>
<dbReference type="EC" id="3.5.1.54" evidence="3"/>
<dbReference type="SUPFAM" id="SSF75304">
    <property type="entry name" value="Amidase signature (AS) enzymes"/>
    <property type="match status" value="1"/>
</dbReference>
<organism evidence="3 4">
    <name type="scientific">Bradyrhizobium ontarionense</name>
    <dbReference type="NCBI Taxonomy" id="2898149"/>
    <lineage>
        <taxon>Bacteria</taxon>
        <taxon>Pseudomonadati</taxon>
        <taxon>Pseudomonadota</taxon>
        <taxon>Alphaproteobacteria</taxon>
        <taxon>Hyphomicrobiales</taxon>
        <taxon>Nitrobacteraceae</taxon>
        <taxon>Bradyrhizobium</taxon>
    </lineage>
</organism>
<dbReference type="Gene3D" id="3.90.1300.10">
    <property type="entry name" value="Amidase signature (AS) domain"/>
    <property type="match status" value="1"/>
</dbReference>
<keyword evidence="3" id="KW-0378">Hydrolase</keyword>
<dbReference type="InterPro" id="IPR000120">
    <property type="entry name" value="Amidase"/>
</dbReference>
<dbReference type="Pfam" id="PF21986">
    <property type="entry name" value="AH_C"/>
    <property type="match status" value="1"/>
</dbReference>
<sequence length="603" mass="62731">MSKTFPTVASLHTAYAHDLSPKEMIANVYRRIAEVNDPGIFITLIPQDAAVAAAGALPAFDPVTYPLWGVPFAVKDNIDVAGMPTTAACPEFAYLAASTAFAVQKLLDAGALLIGKTNLDQFANGLVGIRTPYPAPKNSFNTDYVPGGSSSGSAVAVAHGLVTFALGTDTAGSGRIPAGLNNIVGLKPSLGSVSSSGVIPTCRTLDTISVFAGTVADATRAFQVMAAFDPKDAYSRALPVPPPSGLPPGMRVGIPDGKGRRFGGDTLSEAAFDATLADLSSVTGNTMPTPVDMTALFDVAHLLDSGPWVAERLHAIGNMIAAKPETLHPTMRKIIECAKSLSAVDTFAGLYRLGELRRITDAIWSHVDVLIVPTYPRPRKVDELMTDPTGPNGELATYTSFVNLLDLCALAIPGRFRSDGLPSGVTLIAPRGRDGLLAALGERLHSVSLNGIGASTDKVPPPSDSSSIAAPGEIELVVVGAHLSGMPLNHELTRRGARFLRAEPTTKDYKLFALPGGPPYRPGLMRVPDGTGAQIATEVWALSAEGLGSFITGVPAPLGIGTTRLADGTSAKGFIVEAEGIVGAKDISEFGGWRNYIASLSTS</sequence>
<feature type="domain" description="Allophanate hydrolase C-terminal" evidence="2">
    <location>
        <begin position="474"/>
        <end position="598"/>
    </location>
</feature>
<dbReference type="RefSeq" id="WP_231318450.1">
    <property type="nucleotide sequence ID" value="NZ_CP088156.1"/>
</dbReference>
<dbReference type="PANTHER" id="PTHR11895:SF169">
    <property type="entry name" value="GLUTAMYL-TRNA(GLN) AMIDOTRANSFERASE"/>
    <property type="match status" value="1"/>
</dbReference>
<dbReference type="GO" id="GO:0004039">
    <property type="term" value="F:allophanate hydrolase activity"/>
    <property type="evidence" value="ECO:0007669"/>
    <property type="project" value="UniProtKB-EC"/>
</dbReference>
<feature type="domain" description="Amidase" evidence="1">
    <location>
        <begin position="23"/>
        <end position="437"/>
    </location>
</feature>
<dbReference type="Gene3D" id="1.20.58.1700">
    <property type="match status" value="1"/>
</dbReference>
<reference evidence="3" key="1">
    <citation type="journal article" date="2024" name="Antonie Van Leeuwenhoek">
        <title>Bradyrhizobium ontarionense sp. nov., a novel bacterial symbiont isolated from Aeschynomene indica (Indian jointvetch), harbours photosynthesis, nitrogen fixation and nitrous oxide (N2O) reductase genes.</title>
        <authorList>
            <person name="Bromfield E.S.P."/>
            <person name="Cloutier S."/>
        </authorList>
    </citation>
    <scope>NUCLEOTIDE SEQUENCE</scope>
    <source>
        <strain evidence="3">A19</strain>
    </source>
</reference>
<proteinExistence type="predicted"/>
<evidence type="ECO:0000313" key="3">
    <source>
        <dbReference type="EMBL" id="UFZ02664.1"/>
    </source>
</evidence>
<gene>
    <name evidence="3" type="primary">atzF</name>
    <name evidence="3" type="ORF">LQG66_25770</name>
</gene>
<dbReference type="Proteomes" id="UP001431010">
    <property type="component" value="Chromosome"/>
</dbReference>
<dbReference type="InterPro" id="IPR014085">
    <property type="entry name" value="Allophanate_hydrolase"/>
</dbReference>
<dbReference type="EMBL" id="CP088156">
    <property type="protein sequence ID" value="UFZ02664.1"/>
    <property type="molecule type" value="Genomic_DNA"/>
</dbReference>
<dbReference type="Pfam" id="PF01425">
    <property type="entry name" value="Amidase"/>
    <property type="match status" value="1"/>
</dbReference>
<dbReference type="Gene3D" id="3.10.490.10">
    <property type="entry name" value="Gamma-glutamyl cyclotransferase-like"/>
    <property type="match status" value="1"/>
</dbReference>
<dbReference type="InterPro" id="IPR036928">
    <property type="entry name" value="AS_sf"/>
</dbReference>
<accession>A0ABY3R5P4</accession>
<name>A0ABY3R5P4_9BRAD</name>
<dbReference type="NCBIfam" id="NF006043">
    <property type="entry name" value="PRK08186.1"/>
    <property type="match status" value="1"/>
</dbReference>
<dbReference type="InterPro" id="IPR053844">
    <property type="entry name" value="AH_C"/>
</dbReference>
<dbReference type="PANTHER" id="PTHR11895">
    <property type="entry name" value="TRANSAMIDASE"/>
    <property type="match status" value="1"/>
</dbReference>
<dbReference type="InterPro" id="IPR023631">
    <property type="entry name" value="Amidase_dom"/>
</dbReference>
<dbReference type="NCBIfam" id="TIGR02713">
    <property type="entry name" value="allophanate_hyd"/>
    <property type="match status" value="1"/>
</dbReference>
<evidence type="ECO:0000259" key="2">
    <source>
        <dbReference type="Pfam" id="PF21986"/>
    </source>
</evidence>
<keyword evidence="4" id="KW-1185">Reference proteome</keyword>
<protein>
    <submittedName>
        <fullName evidence="3">Allophanate hydrolase</fullName>
        <ecNumber evidence="3">3.5.1.54</ecNumber>
    </submittedName>
</protein>